<dbReference type="Proteomes" id="UP000025229">
    <property type="component" value="Chromosome"/>
</dbReference>
<evidence type="ECO:0000256" key="1">
    <source>
        <dbReference type="SAM" id="Phobius"/>
    </source>
</evidence>
<keyword evidence="1" id="KW-0812">Transmembrane</keyword>
<dbReference type="STRING" id="42256.RradSPS_0695"/>
<keyword evidence="3" id="KW-1185">Reference proteome</keyword>
<dbReference type="HOGENOM" id="CLU_3375709_0_0_11"/>
<reference evidence="2 3" key="1">
    <citation type="submission" date="2014-03" db="EMBL/GenBank/DDBJ databases">
        <title>Complete genome sequence of the Radio-Resistant Rubrobacter radiotolerans RSPS-4.</title>
        <authorList>
            <person name="Egas C.C."/>
            <person name="Barroso C.C."/>
            <person name="Froufe H.J.C."/>
            <person name="Pacheco J.J."/>
            <person name="Albuquerque L.L."/>
            <person name="da Costa M.M.S."/>
        </authorList>
    </citation>
    <scope>NUCLEOTIDE SEQUENCE [LARGE SCALE GENOMIC DNA]</scope>
    <source>
        <strain evidence="2 3">RSPS-4</strain>
    </source>
</reference>
<feature type="transmembrane region" description="Helical" evidence="1">
    <location>
        <begin position="12"/>
        <end position="33"/>
    </location>
</feature>
<protein>
    <submittedName>
        <fullName evidence="2">Uncharacterized protein</fullName>
    </submittedName>
</protein>
<evidence type="ECO:0000313" key="2">
    <source>
        <dbReference type="EMBL" id="AHY45978.1"/>
    </source>
</evidence>
<dbReference type="AlphaFoldDB" id="A0A023X0X3"/>
<evidence type="ECO:0000313" key="3">
    <source>
        <dbReference type="Proteomes" id="UP000025229"/>
    </source>
</evidence>
<keyword evidence="1" id="KW-0472">Membrane</keyword>
<keyword evidence="1" id="KW-1133">Transmembrane helix</keyword>
<organism evidence="2 3">
    <name type="scientific">Rubrobacter radiotolerans</name>
    <name type="common">Arthrobacter radiotolerans</name>
    <dbReference type="NCBI Taxonomy" id="42256"/>
    <lineage>
        <taxon>Bacteria</taxon>
        <taxon>Bacillati</taxon>
        <taxon>Actinomycetota</taxon>
        <taxon>Rubrobacteria</taxon>
        <taxon>Rubrobacterales</taxon>
        <taxon>Rubrobacteraceae</taxon>
        <taxon>Rubrobacter</taxon>
    </lineage>
</organism>
<gene>
    <name evidence="2" type="ORF">RradSPS_0695</name>
</gene>
<name>A0A023X0X3_RUBRA</name>
<dbReference type="EMBL" id="CP007514">
    <property type="protein sequence ID" value="AHY45978.1"/>
    <property type="molecule type" value="Genomic_DNA"/>
</dbReference>
<accession>A0A023X0X3</accession>
<dbReference type="KEGG" id="rrd:RradSPS_0695"/>
<sequence>MKGAGQRDMGKGFVVFIVAMVLLLFGVLAVPLFV</sequence>
<proteinExistence type="predicted"/>